<keyword evidence="2" id="KW-1185">Reference proteome</keyword>
<organism evidence="1 2">
    <name type="scientific">Patagioenas fasciata monilis</name>
    <dbReference type="NCBI Taxonomy" id="372326"/>
    <lineage>
        <taxon>Eukaryota</taxon>
        <taxon>Metazoa</taxon>
        <taxon>Chordata</taxon>
        <taxon>Craniata</taxon>
        <taxon>Vertebrata</taxon>
        <taxon>Euteleostomi</taxon>
        <taxon>Archelosauria</taxon>
        <taxon>Archosauria</taxon>
        <taxon>Dinosauria</taxon>
        <taxon>Saurischia</taxon>
        <taxon>Theropoda</taxon>
        <taxon>Coelurosauria</taxon>
        <taxon>Aves</taxon>
        <taxon>Neognathae</taxon>
        <taxon>Neoaves</taxon>
        <taxon>Columbimorphae</taxon>
        <taxon>Columbiformes</taxon>
        <taxon>Columbidae</taxon>
        <taxon>Patagioenas</taxon>
    </lineage>
</organism>
<evidence type="ECO:0000313" key="1">
    <source>
        <dbReference type="EMBL" id="OPJ89650.1"/>
    </source>
</evidence>
<proteinExistence type="predicted"/>
<sequence>MRRIQVWESEAAVSCNKEALRSPCVSSVQCCHRAVIKQRFLLMPDLHSGKHMTCKAAGQEGLMKGLITAPQLASN</sequence>
<evidence type="ECO:0000313" key="2">
    <source>
        <dbReference type="Proteomes" id="UP000190648"/>
    </source>
</evidence>
<comment type="caution">
    <text evidence="1">The sequence shown here is derived from an EMBL/GenBank/DDBJ whole genome shotgun (WGS) entry which is preliminary data.</text>
</comment>
<dbReference type="AlphaFoldDB" id="A0A1V4KYZ0"/>
<gene>
    <name evidence="1" type="ORF">AV530_003824</name>
</gene>
<accession>A0A1V4KYZ0</accession>
<dbReference type="EMBL" id="LSYS01001150">
    <property type="protein sequence ID" value="OPJ89650.1"/>
    <property type="molecule type" value="Genomic_DNA"/>
</dbReference>
<reference evidence="1 2" key="1">
    <citation type="submission" date="2016-02" db="EMBL/GenBank/DDBJ databases">
        <title>Band-tailed pigeon sequencing and assembly.</title>
        <authorList>
            <person name="Soares A.E."/>
            <person name="Novak B.J."/>
            <person name="Rice E.S."/>
            <person name="O'Connell B."/>
            <person name="Chang D."/>
            <person name="Weber S."/>
            <person name="Shapiro B."/>
        </authorList>
    </citation>
    <scope>NUCLEOTIDE SEQUENCE [LARGE SCALE GENOMIC DNA]</scope>
    <source>
        <strain evidence="1">BTP2013</strain>
        <tissue evidence="1">Blood</tissue>
    </source>
</reference>
<name>A0A1V4KYZ0_PATFA</name>
<protein>
    <submittedName>
        <fullName evidence="1">Uncharacterized protein</fullName>
    </submittedName>
</protein>
<dbReference type="Proteomes" id="UP000190648">
    <property type="component" value="Unassembled WGS sequence"/>
</dbReference>